<name>A0A8J2VXI6_9NEOP</name>
<feature type="compositionally biased region" description="Acidic residues" evidence="1">
    <location>
        <begin position="120"/>
        <end position="146"/>
    </location>
</feature>
<feature type="compositionally biased region" description="Basic and acidic residues" evidence="1">
    <location>
        <begin position="156"/>
        <end position="169"/>
    </location>
</feature>
<dbReference type="AlphaFoldDB" id="A0A8J2VXI6"/>
<dbReference type="OrthoDB" id="8193942at2759"/>
<reference evidence="2" key="1">
    <citation type="submission" date="2021-09" db="EMBL/GenBank/DDBJ databases">
        <authorList>
            <person name="Martin H S."/>
        </authorList>
    </citation>
    <scope>NUCLEOTIDE SEQUENCE</scope>
</reference>
<feature type="region of interest" description="Disordered" evidence="1">
    <location>
        <begin position="510"/>
        <end position="639"/>
    </location>
</feature>
<feature type="compositionally biased region" description="Basic and acidic residues" evidence="1">
    <location>
        <begin position="614"/>
        <end position="633"/>
    </location>
</feature>
<dbReference type="EMBL" id="CAKASE010000047">
    <property type="protein sequence ID" value="CAG9562223.1"/>
    <property type="molecule type" value="Genomic_DNA"/>
</dbReference>
<feature type="region of interest" description="Disordered" evidence="1">
    <location>
        <begin position="367"/>
        <end position="388"/>
    </location>
</feature>
<sequence length="639" mass="72545">METCVRGFSFMPENKVDVVELKFVESEELERTWKAERRERLKHQEQKIWEEFVKEQDIVHSLCKDDPYQFVERLPQECIKELLDSELQKMRREKIEELEEQPPVEVEPPNNQHVVTFVEDSEEDLNIYDEEKDDDDDVSGPEDELLNDSMSPPLTVRERDVPSPDKTSTEGKSSNENVAEVIEGSIYCAKIKDLRMKIIDELNNIMSTLSVVPVLNLDPAGLPAAMRRAREFSSRYQRIHLYQLQRQISDIERNNSKALPFAARTHFQAQLCRVASVHNNLLHALQVFVKAIPQTVCVCECVSVLRGVSSAARQVTAVSEAARPRGLSAADTLYNDAMDETCGKLMETLDEYEAKLTDYMNSTVDTSVSVSRKSRVNSKKSVGSWTRSGRSLLSSAEARLSMYSLDTRLTLNKSTSSREHSSGTSKKQASTVSKGKQIAEKETPNKTPKKLTSGRRPLMRAPSSLPRPRVPRDLDVPTMVETVAVSERDGTIDTSRTDIYSHINDFQCASSHISNEGSPMMSPRSRNPTPRRISRETTPRVRHYSNRIVGESTDNREGGKDTSRSLSEPKTEGRRKTEHTPTSDRKNPAREMKDVKQDVGERDRCTTGHVEVGSSRDEAKETERTRREDETRTKVSYYL</sequence>
<evidence type="ECO:0000313" key="2">
    <source>
        <dbReference type="EMBL" id="CAG9562223.1"/>
    </source>
</evidence>
<gene>
    <name evidence="2" type="ORF">DCHRY22_LOCUS3591</name>
</gene>
<evidence type="ECO:0000256" key="1">
    <source>
        <dbReference type="SAM" id="MobiDB-lite"/>
    </source>
</evidence>
<feature type="compositionally biased region" description="Low complexity" evidence="1">
    <location>
        <begin position="379"/>
        <end position="388"/>
    </location>
</feature>
<dbReference type="Proteomes" id="UP000789524">
    <property type="component" value="Unassembled WGS sequence"/>
</dbReference>
<accession>A0A8J2VXI6</accession>
<proteinExistence type="predicted"/>
<feature type="region of interest" description="Disordered" evidence="1">
    <location>
        <begin position="120"/>
        <end position="176"/>
    </location>
</feature>
<organism evidence="2 3">
    <name type="scientific">Danaus chrysippus</name>
    <name type="common">African queen</name>
    <dbReference type="NCBI Taxonomy" id="151541"/>
    <lineage>
        <taxon>Eukaryota</taxon>
        <taxon>Metazoa</taxon>
        <taxon>Ecdysozoa</taxon>
        <taxon>Arthropoda</taxon>
        <taxon>Hexapoda</taxon>
        <taxon>Insecta</taxon>
        <taxon>Pterygota</taxon>
        <taxon>Neoptera</taxon>
        <taxon>Endopterygota</taxon>
        <taxon>Lepidoptera</taxon>
        <taxon>Glossata</taxon>
        <taxon>Ditrysia</taxon>
        <taxon>Papilionoidea</taxon>
        <taxon>Nymphalidae</taxon>
        <taxon>Danainae</taxon>
        <taxon>Danaini</taxon>
        <taxon>Danaina</taxon>
        <taxon>Danaus</taxon>
        <taxon>Anosia</taxon>
    </lineage>
</organism>
<keyword evidence="3" id="KW-1185">Reference proteome</keyword>
<protein>
    <submittedName>
        <fullName evidence="2">(African queen) hypothetical protein</fullName>
    </submittedName>
</protein>
<comment type="caution">
    <text evidence="2">The sequence shown here is derived from an EMBL/GenBank/DDBJ whole genome shotgun (WGS) entry which is preliminary data.</text>
</comment>
<feature type="compositionally biased region" description="Basic and acidic residues" evidence="1">
    <location>
        <begin position="553"/>
        <end position="606"/>
    </location>
</feature>
<evidence type="ECO:0000313" key="3">
    <source>
        <dbReference type="Proteomes" id="UP000789524"/>
    </source>
</evidence>
<feature type="region of interest" description="Disordered" evidence="1">
    <location>
        <begin position="411"/>
        <end position="473"/>
    </location>
</feature>